<sequence>MGLNISVGVLADLVEQDEAGAGWLRKTLQDVNDVLAENDLPTYAEPEQLPPIVSRARITGFSYSALHYLRRFYAHVSHDPSAVPRPAPDHQSPMDDPVLEAEMYRMSSHLLCHSDSEGFYLPVAFEPIVIDQTELKRIPGGIVGSSYQLMSELREMAPFLGIKLRGGELSDEDATRMNALAESDDDFCMEYMLWIVLFEAARLSIEHNSAIVFS</sequence>
<organism evidence="1 2">
    <name type="scientific">Romeriopsis navalis LEGE 11480</name>
    <dbReference type="NCBI Taxonomy" id="2777977"/>
    <lineage>
        <taxon>Bacteria</taxon>
        <taxon>Bacillati</taxon>
        <taxon>Cyanobacteriota</taxon>
        <taxon>Cyanophyceae</taxon>
        <taxon>Leptolyngbyales</taxon>
        <taxon>Leptolyngbyaceae</taxon>
        <taxon>Romeriopsis</taxon>
        <taxon>Romeriopsis navalis</taxon>
    </lineage>
</organism>
<accession>A0A928VLU4</accession>
<proteinExistence type="predicted"/>
<gene>
    <name evidence="1" type="ORF">IQ266_03110</name>
</gene>
<name>A0A928VLU4_9CYAN</name>
<reference evidence="1" key="1">
    <citation type="submission" date="2020-10" db="EMBL/GenBank/DDBJ databases">
        <authorList>
            <person name="Castelo-Branco R."/>
            <person name="Eusebio N."/>
            <person name="Adriana R."/>
            <person name="Vieira A."/>
            <person name="Brugerolle De Fraissinette N."/>
            <person name="Rezende De Castro R."/>
            <person name="Schneider M.P."/>
            <person name="Vasconcelos V."/>
            <person name="Leao P.N."/>
        </authorList>
    </citation>
    <scope>NUCLEOTIDE SEQUENCE</scope>
    <source>
        <strain evidence="1">LEGE 11480</strain>
    </source>
</reference>
<protein>
    <submittedName>
        <fullName evidence="1">Uncharacterized protein</fullName>
    </submittedName>
</protein>
<dbReference type="EMBL" id="JADEXQ010000007">
    <property type="protein sequence ID" value="MBE9028747.1"/>
    <property type="molecule type" value="Genomic_DNA"/>
</dbReference>
<keyword evidence="2" id="KW-1185">Reference proteome</keyword>
<dbReference type="RefSeq" id="WP_264323573.1">
    <property type="nucleotide sequence ID" value="NZ_JADEXQ010000007.1"/>
</dbReference>
<dbReference type="AlphaFoldDB" id="A0A928VLU4"/>
<evidence type="ECO:0000313" key="2">
    <source>
        <dbReference type="Proteomes" id="UP000625316"/>
    </source>
</evidence>
<dbReference type="Proteomes" id="UP000625316">
    <property type="component" value="Unassembled WGS sequence"/>
</dbReference>
<evidence type="ECO:0000313" key="1">
    <source>
        <dbReference type="EMBL" id="MBE9028747.1"/>
    </source>
</evidence>
<comment type="caution">
    <text evidence="1">The sequence shown here is derived from an EMBL/GenBank/DDBJ whole genome shotgun (WGS) entry which is preliminary data.</text>
</comment>